<organism evidence="2 3">
    <name type="scientific">Paenibacillus borealis</name>
    <dbReference type="NCBI Taxonomy" id="160799"/>
    <lineage>
        <taxon>Bacteria</taxon>
        <taxon>Bacillati</taxon>
        <taxon>Bacillota</taxon>
        <taxon>Bacilli</taxon>
        <taxon>Bacillales</taxon>
        <taxon>Paenibacillaceae</taxon>
        <taxon>Paenibacillus</taxon>
    </lineage>
</organism>
<dbReference type="RefSeq" id="WP_076112053.1">
    <property type="nucleotide sequence ID" value="NZ_MPTB01000023.1"/>
</dbReference>
<keyword evidence="1" id="KW-1133">Transmembrane helix</keyword>
<sequence length="470" mass="51207">MAGSEENLLKEYFGGLSGQVEAISEIKLNAAIRSGMSGPRSYRISAGKRYSIGIAAVLAIVMLFAFPWIGKQSEPQNAQSPLVSAQSSNAFEAYRKVASSNITVSSAIDAGLVQRISGASAQQNGYVLTVDGIAADRKGILILYSLQNNTSRKSQVNRLQFAGEGYSAVNYPNGWSPKDVQPGITLGYEVLQWGGDFRSLPDQITLELNLGEKTQTATSSGVKPLAQLSVPVTLDHDKMAKTGELIHVDRTLTIAGQEVDVNEVYISTTGIYVEEEYNPQNSKRIFALLNPRMLLGSEDQFMSLSSFRTLVVEGKKSLVFANDNNSKQPLRLQIDGIHALAKDATELIIDTEKQQIIKAPDKNLKVSVNSTAEGSTMILEYYSPSPKTRFSDSIILLLNDEFKDASGQVYSTIMSDISIPARKESSDKAALPPTLYYYALGKAKLPQPLTFTLNGYPNPLKETVSLSIRK</sequence>
<proteinExistence type="predicted"/>
<gene>
    <name evidence="2" type="ORF">BSK56_18015</name>
</gene>
<accession>A0ABX3H603</accession>
<dbReference type="Proteomes" id="UP000187412">
    <property type="component" value="Unassembled WGS sequence"/>
</dbReference>
<comment type="caution">
    <text evidence="2">The sequence shown here is derived from an EMBL/GenBank/DDBJ whole genome shotgun (WGS) entry which is preliminary data.</text>
</comment>
<evidence type="ECO:0000256" key="1">
    <source>
        <dbReference type="SAM" id="Phobius"/>
    </source>
</evidence>
<reference evidence="2 3" key="1">
    <citation type="submission" date="2016-10" db="EMBL/GenBank/DDBJ databases">
        <title>Paenibacillus species isolates.</title>
        <authorList>
            <person name="Beno S.M."/>
        </authorList>
    </citation>
    <scope>NUCLEOTIDE SEQUENCE [LARGE SCALE GENOMIC DNA]</scope>
    <source>
        <strain evidence="2 3">FSL H7-0744</strain>
    </source>
</reference>
<keyword evidence="3" id="KW-1185">Reference proteome</keyword>
<evidence type="ECO:0008006" key="4">
    <source>
        <dbReference type="Google" id="ProtNLM"/>
    </source>
</evidence>
<evidence type="ECO:0000313" key="2">
    <source>
        <dbReference type="EMBL" id="OMD45865.1"/>
    </source>
</evidence>
<feature type="transmembrane region" description="Helical" evidence="1">
    <location>
        <begin position="50"/>
        <end position="70"/>
    </location>
</feature>
<dbReference type="EMBL" id="MPTB01000023">
    <property type="protein sequence ID" value="OMD45865.1"/>
    <property type="molecule type" value="Genomic_DNA"/>
</dbReference>
<keyword evidence="1" id="KW-0812">Transmembrane</keyword>
<protein>
    <recommendedName>
        <fullName evidence="4">DUF4179 domain-containing protein</fullName>
    </recommendedName>
</protein>
<keyword evidence="1" id="KW-0472">Membrane</keyword>
<name>A0ABX3H603_PAEBO</name>
<evidence type="ECO:0000313" key="3">
    <source>
        <dbReference type="Proteomes" id="UP000187412"/>
    </source>
</evidence>